<dbReference type="Proteomes" id="UP000268093">
    <property type="component" value="Unassembled WGS sequence"/>
</dbReference>
<evidence type="ECO:0000256" key="1">
    <source>
        <dbReference type="SAM" id="SignalP"/>
    </source>
</evidence>
<proteinExistence type="predicted"/>
<feature type="signal peptide" evidence="1">
    <location>
        <begin position="1"/>
        <end position="18"/>
    </location>
</feature>
<evidence type="ECO:0000313" key="2">
    <source>
        <dbReference type="EMBL" id="RUP46232.1"/>
    </source>
</evidence>
<dbReference type="AlphaFoldDB" id="A0A433D5V2"/>
<evidence type="ECO:0000313" key="3">
    <source>
        <dbReference type="Proteomes" id="UP000268093"/>
    </source>
</evidence>
<reference evidence="2 3" key="1">
    <citation type="journal article" date="2018" name="New Phytol.">
        <title>Phylogenomics of Endogonaceae and evolution of mycorrhizas within Mucoromycota.</title>
        <authorList>
            <person name="Chang Y."/>
            <person name="Desiro A."/>
            <person name="Na H."/>
            <person name="Sandor L."/>
            <person name="Lipzen A."/>
            <person name="Clum A."/>
            <person name="Barry K."/>
            <person name="Grigoriev I.V."/>
            <person name="Martin F.M."/>
            <person name="Stajich J.E."/>
            <person name="Smith M.E."/>
            <person name="Bonito G."/>
            <person name="Spatafora J.W."/>
        </authorList>
    </citation>
    <scope>NUCLEOTIDE SEQUENCE [LARGE SCALE GENOMIC DNA]</scope>
    <source>
        <strain evidence="2 3">GMNB39</strain>
    </source>
</reference>
<feature type="non-terminal residue" evidence="2">
    <location>
        <position position="233"/>
    </location>
</feature>
<comment type="caution">
    <text evidence="2">The sequence shown here is derived from an EMBL/GenBank/DDBJ whole genome shotgun (WGS) entry which is preliminary data.</text>
</comment>
<protein>
    <recommendedName>
        <fullName evidence="4">CBM1 domain-containing protein</fullName>
    </recommendedName>
</protein>
<keyword evidence="1" id="KW-0732">Signal</keyword>
<keyword evidence="3" id="KW-1185">Reference proteome</keyword>
<organism evidence="2 3">
    <name type="scientific">Jimgerdemannia flammicorona</name>
    <dbReference type="NCBI Taxonomy" id="994334"/>
    <lineage>
        <taxon>Eukaryota</taxon>
        <taxon>Fungi</taxon>
        <taxon>Fungi incertae sedis</taxon>
        <taxon>Mucoromycota</taxon>
        <taxon>Mucoromycotina</taxon>
        <taxon>Endogonomycetes</taxon>
        <taxon>Endogonales</taxon>
        <taxon>Endogonaceae</taxon>
        <taxon>Jimgerdemannia</taxon>
    </lineage>
</organism>
<gene>
    <name evidence="2" type="ORF">BC936DRAFT_147187</name>
</gene>
<dbReference type="EMBL" id="RBNI01006114">
    <property type="protein sequence ID" value="RUP46232.1"/>
    <property type="molecule type" value="Genomic_DNA"/>
</dbReference>
<sequence length="233" mass="25487">MLTILYLLWACLANLVRASSINELDNNFEAADCEDFSSSCFGPGGFCGITTTGFCSPGFLQSNEAARKNQREASQANQASIEDVHEIILRKAHRITGTPALSCSTPLKNGGGTQNSGTRFLSLVADCLFPQRRSRKPAVLYDFFIFSYEFLIQHLVAGASTCYHLSKRSSQFGIDSRHAQMKSILPSHLPQVSSPDLGNISMQTANWVNWLQKNTSTTNSRVTLTKLAIALSA</sequence>
<evidence type="ECO:0008006" key="4">
    <source>
        <dbReference type="Google" id="ProtNLM"/>
    </source>
</evidence>
<accession>A0A433D5V2</accession>
<name>A0A433D5V2_9FUNG</name>
<feature type="chain" id="PRO_5019061768" description="CBM1 domain-containing protein" evidence="1">
    <location>
        <begin position="19"/>
        <end position="233"/>
    </location>
</feature>